<dbReference type="SUPFAM" id="SSF82708">
    <property type="entry name" value="R3H domain"/>
    <property type="match status" value="1"/>
</dbReference>
<feature type="compositionally biased region" description="Polar residues" evidence="1">
    <location>
        <begin position="306"/>
        <end position="320"/>
    </location>
</feature>
<dbReference type="InterPro" id="IPR024771">
    <property type="entry name" value="SUZ"/>
</dbReference>
<dbReference type="InterPro" id="IPR051937">
    <property type="entry name" value="R3H_domain_containing"/>
</dbReference>
<evidence type="ECO:0000256" key="1">
    <source>
        <dbReference type="SAM" id="MobiDB-lite"/>
    </source>
</evidence>
<keyword evidence="4" id="KW-1185">Reference proteome</keyword>
<accession>A0A9P5YW61</accession>
<dbReference type="GO" id="GO:0003676">
    <property type="term" value="F:nucleic acid binding"/>
    <property type="evidence" value="ECO:0007669"/>
    <property type="project" value="InterPro"/>
</dbReference>
<sequence>MALDPTLVVAQSDPALARQDPNFRTNNPDHLPSVLPMSSTDSANHNPAPASPYMDATVQDDTIVAQSFSTPLQDTTSTSLSEGEGTPASSGAQTPDVDPQILEALKSKDRIYVLKLGETFEALIMERRQRVELSPATSYQRLLVHRCSAYYRLAPEADPVTKGIFVMITAESCIPERRIAELVPAESTTQPAFKIMQRGPDRRNKPHSLAGSVGGDDQELSDVEQSESGSLGGRSMASSRQQKRMTIEEREAAYNEARSRIFMDFEEKGKDKDISASSSTLSLNGSASTSAGGRSSVGDTDDAVSSPGTESEWSVPSGSNSRDKKDGRRGGPGSASASSTRSIRTGGSFQGNGSGGSSRNSRAPSPSSFSYASLHDTPMGQIYDPSQHSANQGYYGNQYHPYSPPGAGPSPPFLAPYPYYPQQYNPYPQPPIAQHNPSDPNAPSGPEPYSPPHQMTYGAHYGWSPHPQPPLQSPPHSMQMPLSPPLQPPQNTHPVGIPPPLPAHSPQYQPFMHPSHAYSYPMNGYYQPPLPPAPGQQGPPPPPPAHMNMQPPQQQQQQPQQAQQQHQIHHPQHHTHQNHQHNHPHHHQQQPQQPSYDVPRGNMNGNQMNHSSNGPVNHHNPNVPRNGLGNGVIAPNNNGRSTSRNGGPGGSPIGGAKNRSQAPPPPRTAWSYGPGVGIGGYTTPVIPGGSDAIGPRFNNSNRRLSGNSSSGGNSRASSTNDDVSSTSSSTTSSSSRRTFTSTTSSQHPLPPRPDWAVGLKAQPTLAGRHHDISLTNSRTMSPISPPRSNGHNSPMPNESSPRQPSSAHPSPPVSLHATDFPPLTSGGTPQEKKTPVATGAWGNARPVLTPNTNGNSGAAGGASSAVKYDESGTKAGELFNPKLMKRAPTVTVNGQSHQRVPGDKGKEVAAMKCDASTNTTILAGQVEALSVGEENGAEAFINLAVATNHDSASATSAIPASREKETAADVTSTLM</sequence>
<evidence type="ECO:0000259" key="2">
    <source>
        <dbReference type="PROSITE" id="PS51673"/>
    </source>
</evidence>
<feature type="compositionally biased region" description="Polar residues" evidence="1">
    <location>
        <begin position="773"/>
        <end position="808"/>
    </location>
</feature>
<feature type="compositionally biased region" description="Polar residues" evidence="1">
    <location>
        <begin position="36"/>
        <end position="45"/>
    </location>
</feature>
<evidence type="ECO:0000313" key="3">
    <source>
        <dbReference type="EMBL" id="KAF9475010.1"/>
    </source>
</evidence>
<feature type="domain" description="SUZ" evidence="2">
    <location>
        <begin position="173"/>
        <end position="266"/>
    </location>
</feature>
<feature type="region of interest" description="Disordered" evidence="1">
    <location>
        <begin position="1"/>
        <end position="51"/>
    </location>
</feature>
<feature type="region of interest" description="Disordered" evidence="1">
    <location>
        <begin position="69"/>
        <end position="98"/>
    </location>
</feature>
<protein>
    <recommendedName>
        <fullName evidence="2">SUZ domain-containing protein</fullName>
    </recommendedName>
</protein>
<dbReference type="Proteomes" id="UP000807469">
    <property type="component" value="Unassembled WGS sequence"/>
</dbReference>
<dbReference type="CDD" id="cd02642">
    <property type="entry name" value="R3H_encore_like"/>
    <property type="match status" value="1"/>
</dbReference>
<dbReference type="AlphaFoldDB" id="A0A9P5YW61"/>
<feature type="region of interest" description="Disordered" evidence="1">
    <location>
        <begin position="687"/>
        <end position="864"/>
    </location>
</feature>
<feature type="compositionally biased region" description="Pro residues" evidence="1">
    <location>
        <begin position="402"/>
        <end position="419"/>
    </location>
</feature>
<dbReference type="PANTHER" id="PTHR15672:SF8">
    <property type="entry name" value="PROTEIN ENCORE"/>
    <property type="match status" value="1"/>
</dbReference>
<feature type="compositionally biased region" description="Low complexity" evidence="1">
    <location>
        <begin position="546"/>
        <end position="566"/>
    </location>
</feature>
<dbReference type="EMBL" id="MU155351">
    <property type="protein sequence ID" value="KAF9475010.1"/>
    <property type="molecule type" value="Genomic_DNA"/>
</dbReference>
<feature type="compositionally biased region" description="Low complexity" evidence="1">
    <location>
        <begin position="609"/>
        <end position="627"/>
    </location>
</feature>
<gene>
    <name evidence="3" type="ORF">BDN70DRAFT_841524</name>
</gene>
<feature type="compositionally biased region" description="Low complexity" evidence="1">
    <location>
        <begin position="75"/>
        <end position="86"/>
    </location>
</feature>
<dbReference type="OrthoDB" id="278430at2759"/>
<feature type="compositionally biased region" description="Pro residues" evidence="1">
    <location>
        <begin position="528"/>
        <end position="545"/>
    </location>
</feature>
<comment type="caution">
    <text evidence="3">The sequence shown here is derived from an EMBL/GenBank/DDBJ whole genome shotgun (WGS) entry which is preliminary data.</text>
</comment>
<feature type="region of interest" description="Disordered" evidence="1">
    <location>
        <begin position="273"/>
        <end position="515"/>
    </location>
</feature>
<feature type="compositionally biased region" description="Low complexity" evidence="1">
    <location>
        <begin position="275"/>
        <end position="298"/>
    </location>
</feature>
<evidence type="ECO:0000313" key="4">
    <source>
        <dbReference type="Proteomes" id="UP000807469"/>
    </source>
</evidence>
<feature type="region of interest" description="Disordered" evidence="1">
    <location>
        <begin position="190"/>
        <end position="247"/>
    </location>
</feature>
<reference evidence="3" key="1">
    <citation type="submission" date="2020-11" db="EMBL/GenBank/DDBJ databases">
        <authorList>
            <consortium name="DOE Joint Genome Institute"/>
            <person name="Ahrendt S."/>
            <person name="Riley R."/>
            <person name="Andreopoulos W."/>
            <person name="Labutti K."/>
            <person name="Pangilinan J."/>
            <person name="Ruiz-Duenas F.J."/>
            <person name="Barrasa J.M."/>
            <person name="Sanchez-Garcia M."/>
            <person name="Camarero S."/>
            <person name="Miyauchi S."/>
            <person name="Serrano A."/>
            <person name="Linde D."/>
            <person name="Babiker R."/>
            <person name="Drula E."/>
            <person name="Ayuso-Fernandez I."/>
            <person name="Pacheco R."/>
            <person name="Padilla G."/>
            <person name="Ferreira P."/>
            <person name="Barriuso J."/>
            <person name="Kellner H."/>
            <person name="Castanera R."/>
            <person name="Alfaro M."/>
            <person name="Ramirez L."/>
            <person name="Pisabarro A.G."/>
            <person name="Kuo A."/>
            <person name="Tritt A."/>
            <person name="Lipzen A."/>
            <person name="He G."/>
            <person name="Yan M."/>
            <person name="Ng V."/>
            <person name="Cullen D."/>
            <person name="Martin F."/>
            <person name="Rosso M.-N."/>
            <person name="Henrissat B."/>
            <person name="Hibbett D."/>
            <person name="Martinez A.T."/>
            <person name="Grigoriev I.V."/>
        </authorList>
    </citation>
    <scope>NUCLEOTIDE SEQUENCE</scope>
    <source>
        <strain evidence="3">CIRM-BRFM 674</strain>
    </source>
</reference>
<feature type="compositionally biased region" description="Polar residues" evidence="1">
    <location>
        <begin position="384"/>
        <end position="395"/>
    </location>
</feature>
<feature type="compositionally biased region" description="Low complexity" evidence="1">
    <location>
        <begin position="698"/>
        <end position="745"/>
    </location>
</feature>
<name>A0A9P5YW61_9AGAR</name>
<proteinExistence type="predicted"/>
<feature type="region of interest" description="Disordered" evidence="1">
    <location>
        <begin position="951"/>
        <end position="975"/>
    </location>
</feature>
<dbReference type="InterPro" id="IPR036867">
    <property type="entry name" value="R3H_dom_sf"/>
</dbReference>
<feature type="compositionally biased region" description="Low complexity" evidence="1">
    <location>
        <begin position="357"/>
        <end position="373"/>
    </location>
</feature>
<dbReference type="Pfam" id="PF12752">
    <property type="entry name" value="SUZ"/>
    <property type="match status" value="1"/>
</dbReference>
<feature type="compositionally biased region" description="Acidic residues" evidence="1">
    <location>
        <begin position="216"/>
        <end position="225"/>
    </location>
</feature>
<feature type="compositionally biased region" description="Basic residues" evidence="1">
    <location>
        <begin position="567"/>
        <end position="588"/>
    </location>
</feature>
<feature type="region of interest" description="Disordered" evidence="1">
    <location>
        <begin position="527"/>
        <end position="675"/>
    </location>
</feature>
<dbReference type="Gene3D" id="3.30.1370.50">
    <property type="entry name" value="R3H-like domain"/>
    <property type="match status" value="1"/>
</dbReference>
<dbReference type="PROSITE" id="PS51673">
    <property type="entry name" value="SUZ"/>
    <property type="match status" value="1"/>
</dbReference>
<organism evidence="3 4">
    <name type="scientific">Pholiota conissans</name>
    <dbReference type="NCBI Taxonomy" id="109636"/>
    <lineage>
        <taxon>Eukaryota</taxon>
        <taxon>Fungi</taxon>
        <taxon>Dikarya</taxon>
        <taxon>Basidiomycota</taxon>
        <taxon>Agaricomycotina</taxon>
        <taxon>Agaricomycetes</taxon>
        <taxon>Agaricomycetidae</taxon>
        <taxon>Agaricales</taxon>
        <taxon>Agaricineae</taxon>
        <taxon>Strophariaceae</taxon>
        <taxon>Pholiota</taxon>
    </lineage>
</organism>
<feature type="compositionally biased region" description="Low complexity" evidence="1">
    <location>
        <begin position="334"/>
        <end position="347"/>
    </location>
</feature>
<feature type="compositionally biased region" description="Low complexity" evidence="1">
    <location>
        <begin position="853"/>
        <end position="864"/>
    </location>
</feature>
<dbReference type="PANTHER" id="PTHR15672">
    <property type="entry name" value="CAMP-REGULATED PHOSPHOPROTEIN 21 RELATED R3H DOMAIN CONTAINING PROTEIN"/>
    <property type="match status" value="1"/>
</dbReference>
<feature type="compositionally biased region" description="Low complexity" evidence="1">
    <location>
        <begin position="635"/>
        <end position="645"/>
    </location>
</feature>